<dbReference type="Pfam" id="PF16043">
    <property type="entry name" value="DUF4795"/>
    <property type="match status" value="1"/>
</dbReference>
<dbReference type="RefSeq" id="XP_005948042.1">
    <property type="nucleotide sequence ID" value="XM_005947980.3"/>
</dbReference>
<dbReference type="Ensembl" id="ENSHBUT00000019552.1">
    <property type="protein sequence ID" value="ENSHBUP00000012178.1"/>
    <property type="gene ID" value="ENSHBUG00000013896.1"/>
</dbReference>
<feature type="compositionally biased region" description="Basic and acidic residues" evidence="2">
    <location>
        <begin position="706"/>
        <end position="715"/>
    </location>
</feature>
<accession>A0A3Q2VUP7</accession>
<evidence type="ECO:0000313" key="5">
    <source>
        <dbReference type="Proteomes" id="UP000264840"/>
    </source>
</evidence>
<feature type="coiled-coil region" evidence="1">
    <location>
        <begin position="354"/>
        <end position="381"/>
    </location>
</feature>
<reference evidence="4" key="1">
    <citation type="submission" date="2025-08" db="UniProtKB">
        <authorList>
            <consortium name="Ensembl"/>
        </authorList>
    </citation>
    <scope>IDENTIFICATION</scope>
</reference>
<feature type="compositionally biased region" description="Polar residues" evidence="2">
    <location>
        <begin position="198"/>
        <end position="207"/>
    </location>
</feature>
<feature type="compositionally biased region" description="Low complexity" evidence="2">
    <location>
        <begin position="254"/>
        <end position="269"/>
    </location>
</feature>
<feature type="compositionally biased region" description="Low complexity" evidence="2">
    <location>
        <begin position="734"/>
        <end position="747"/>
    </location>
</feature>
<feature type="region of interest" description="Disordered" evidence="2">
    <location>
        <begin position="168"/>
        <end position="279"/>
    </location>
</feature>
<keyword evidence="5" id="KW-1185">Reference proteome</keyword>
<evidence type="ECO:0000259" key="3">
    <source>
        <dbReference type="Pfam" id="PF16043"/>
    </source>
</evidence>
<dbReference type="AlphaFoldDB" id="A0A3Q2VUP7"/>
<keyword evidence="1" id="KW-0175">Coiled coil</keyword>
<evidence type="ECO:0000256" key="1">
    <source>
        <dbReference type="SAM" id="Coils"/>
    </source>
</evidence>
<proteinExistence type="predicted"/>
<dbReference type="InterPro" id="IPR032013">
    <property type="entry name" value="DUF4795"/>
</dbReference>
<feature type="compositionally biased region" description="Polar residues" evidence="2">
    <location>
        <begin position="233"/>
        <end position="245"/>
    </location>
</feature>
<protein>
    <submittedName>
        <fullName evidence="4">Glutamine-rich protein 2-like</fullName>
    </submittedName>
</protein>
<feature type="compositionally biased region" description="Low complexity" evidence="2">
    <location>
        <begin position="762"/>
        <end position="773"/>
    </location>
</feature>
<feature type="region of interest" description="Disordered" evidence="2">
    <location>
        <begin position="695"/>
        <end position="749"/>
    </location>
</feature>
<dbReference type="Proteomes" id="UP000264840">
    <property type="component" value="Unplaced"/>
</dbReference>
<name>A0A3Q2VUP7_HAPBU</name>
<feature type="compositionally biased region" description="Basic and acidic residues" evidence="2">
    <location>
        <begin position="168"/>
        <end position="186"/>
    </location>
</feature>
<dbReference type="PANTHER" id="PTHR47080:SF2">
    <property type="entry name" value="GLUTAMINE-RICH PROTEIN 2"/>
    <property type="match status" value="1"/>
</dbReference>
<sequence length="785" mass="86051">MSEEVSLYDLLNLSIGTPQKSSVNFGALHSLLAAMLKQLNLREVKTRWRDSSPGYWSPDLTAAEQEVQVEVQPDTDFQNRAATPSCPGPVPDQLNLLSRIQTCEDGLSKSTRLILDLNEQNERLKEQMEELRQQHEMVGDALGTAARVESCCHRVDALEDTVKSLRDAVLPGDREGETEKFQKEPGDSGIDNQLVAAKQTSSPSGSDLTEPPQSSTPPSSHPDKVTVGPAAPSSPNKSECSSVQSGPPPQAGVKADSASKPPASDSNSSTPSTEAVEALRSVSQLQERLVQVEAHVAVLEKGKADQSQLAQLRELIATKGSHGDAFSNLMDQLNEQRGLLDHLMSDRGKNMELVNGVQQAMLQLQADCKKLNETMSSLHEDSKRKQRHIEELYKTTEELEVNKADKQMVESEIRADKSALEGKVSRLQLDSVTEQLSGMFHELLNKVTSQEQDWHKLMGKLSTEMECKLNRIELDSVKKQLEDRWRSIHEKLQAQAAPEYEDAAGIRKQLVERFHCLSCDRPIVKHTPGPHLVTLPSFPAFPSHKSIRPFTVYTMEQLRQHYRSQQPGTNRCRYEAAEACRSRERLQRSRVTACRQIESVEMQGRPQHSDGTNTAQGQHERISELTDYGHLAAARSCGGSHHTNAAGSQRRGGPQYTKLHGEVDGAIQSEEVDIVGLDGRIYKGRLNVPACRNSETKLPTIPTRDGVYKSKDKAKPAASPEVGPSTPLHPPCSPRSAACSRSASSCSGRDWPVSALGCASQSSIAQGSAAADSTAEPPSNEPPNL</sequence>
<evidence type="ECO:0000256" key="2">
    <source>
        <dbReference type="SAM" id="MobiDB-lite"/>
    </source>
</evidence>
<dbReference type="PANTHER" id="PTHR47080">
    <property type="entry name" value="CHROMOSOME 16 OPEN READING FRAME 96"/>
    <property type="match status" value="1"/>
</dbReference>
<feature type="domain" description="DUF4795" evidence="3">
    <location>
        <begin position="348"/>
        <end position="549"/>
    </location>
</feature>
<reference evidence="4" key="2">
    <citation type="submission" date="2025-09" db="UniProtKB">
        <authorList>
            <consortium name="Ensembl"/>
        </authorList>
    </citation>
    <scope>IDENTIFICATION</scope>
</reference>
<dbReference type="GeneTree" id="ENSGT00940000161294"/>
<dbReference type="GeneID" id="102298513"/>
<organism evidence="4 5">
    <name type="scientific">Haplochromis burtoni</name>
    <name type="common">Burton's mouthbrooder</name>
    <name type="synonym">Chromis burtoni</name>
    <dbReference type="NCBI Taxonomy" id="8153"/>
    <lineage>
        <taxon>Eukaryota</taxon>
        <taxon>Metazoa</taxon>
        <taxon>Chordata</taxon>
        <taxon>Craniata</taxon>
        <taxon>Vertebrata</taxon>
        <taxon>Euteleostomi</taxon>
        <taxon>Actinopterygii</taxon>
        <taxon>Neopterygii</taxon>
        <taxon>Teleostei</taxon>
        <taxon>Neoteleostei</taxon>
        <taxon>Acanthomorphata</taxon>
        <taxon>Ovalentaria</taxon>
        <taxon>Cichlomorphae</taxon>
        <taxon>Cichliformes</taxon>
        <taxon>Cichlidae</taxon>
        <taxon>African cichlids</taxon>
        <taxon>Pseudocrenilabrinae</taxon>
        <taxon>Haplochromini</taxon>
        <taxon>Haplochromis</taxon>
    </lineage>
</organism>
<feature type="region of interest" description="Disordered" evidence="2">
    <location>
        <begin position="762"/>
        <end position="785"/>
    </location>
</feature>
<evidence type="ECO:0000313" key="4">
    <source>
        <dbReference type="Ensembl" id="ENSHBUP00000012178.1"/>
    </source>
</evidence>
<feature type="coiled-coil region" evidence="1">
    <location>
        <begin position="107"/>
        <end position="141"/>
    </location>
</feature>